<comment type="caution">
    <text evidence="3">The sequence shown here is derived from an EMBL/GenBank/DDBJ whole genome shotgun (WGS) entry which is preliminary data.</text>
</comment>
<dbReference type="InterPro" id="IPR001461">
    <property type="entry name" value="Aspartic_peptidase_A1"/>
</dbReference>
<dbReference type="GO" id="GO:0004190">
    <property type="term" value="F:aspartic-type endopeptidase activity"/>
    <property type="evidence" value="ECO:0007669"/>
    <property type="project" value="InterPro"/>
</dbReference>
<keyword evidence="1" id="KW-0732">Signal</keyword>
<feature type="chain" id="PRO_5043831101" description="Xylanase inhibitor C-terminal domain-containing protein" evidence="1">
    <location>
        <begin position="23"/>
        <end position="247"/>
    </location>
</feature>
<dbReference type="GO" id="GO:0006508">
    <property type="term" value="P:proteolysis"/>
    <property type="evidence" value="ECO:0007669"/>
    <property type="project" value="InterPro"/>
</dbReference>
<reference evidence="3 4" key="1">
    <citation type="submission" date="2024-01" db="EMBL/GenBank/DDBJ databases">
        <title>The complete chloroplast genome sequence of Lithospermum erythrorhizon: insights into the phylogenetic relationship among Boraginaceae species and the maternal lineages of purple gromwells.</title>
        <authorList>
            <person name="Okada T."/>
            <person name="Watanabe K."/>
        </authorList>
    </citation>
    <scope>NUCLEOTIDE SEQUENCE [LARGE SCALE GENOMIC DNA]</scope>
</reference>
<dbReference type="Proteomes" id="UP001454036">
    <property type="component" value="Unassembled WGS sequence"/>
</dbReference>
<feature type="domain" description="Xylanase inhibitor C-terminal" evidence="2">
    <location>
        <begin position="178"/>
        <end position="230"/>
    </location>
</feature>
<keyword evidence="4" id="KW-1185">Reference proteome</keyword>
<dbReference type="InterPro" id="IPR021109">
    <property type="entry name" value="Peptidase_aspartic_dom_sf"/>
</dbReference>
<dbReference type="InterPro" id="IPR032799">
    <property type="entry name" value="TAXi_C"/>
</dbReference>
<evidence type="ECO:0000313" key="3">
    <source>
        <dbReference type="EMBL" id="GAA0139040.1"/>
    </source>
</evidence>
<dbReference type="PANTHER" id="PTHR47965">
    <property type="entry name" value="ASPARTYL PROTEASE-RELATED"/>
    <property type="match status" value="1"/>
</dbReference>
<gene>
    <name evidence="3" type="ORF">LIER_00666</name>
</gene>
<organism evidence="3 4">
    <name type="scientific">Lithospermum erythrorhizon</name>
    <name type="common">Purple gromwell</name>
    <name type="synonym">Lithospermum officinale var. erythrorhizon</name>
    <dbReference type="NCBI Taxonomy" id="34254"/>
    <lineage>
        <taxon>Eukaryota</taxon>
        <taxon>Viridiplantae</taxon>
        <taxon>Streptophyta</taxon>
        <taxon>Embryophyta</taxon>
        <taxon>Tracheophyta</taxon>
        <taxon>Spermatophyta</taxon>
        <taxon>Magnoliopsida</taxon>
        <taxon>eudicotyledons</taxon>
        <taxon>Gunneridae</taxon>
        <taxon>Pentapetalae</taxon>
        <taxon>asterids</taxon>
        <taxon>lamiids</taxon>
        <taxon>Boraginales</taxon>
        <taxon>Boraginaceae</taxon>
        <taxon>Boraginoideae</taxon>
        <taxon>Lithospermeae</taxon>
        <taxon>Lithospermum</taxon>
    </lineage>
</organism>
<dbReference type="Pfam" id="PF14541">
    <property type="entry name" value="TAXi_C"/>
    <property type="match status" value="2"/>
</dbReference>
<dbReference type="Gene3D" id="2.40.70.10">
    <property type="entry name" value="Acid Proteases"/>
    <property type="match status" value="2"/>
</dbReference>
<dbReference type="SUPFAM" id="SSF50630">
    <property type="entry name" value="Acid proteases"/>
    <property type="match status" value="1"/>
</dbReference>
<accession>A0AAV3NLW5</accession>
<dbReference type="AlphaFoldDB" id="A0AAV3NLW5"/>
<feature type="signal peptide" evidence="1">
    <location>
        <begin position="1"/>
        <end position="22"/>
    </location>
</feature>
<protein>
    <recommendedName>
        <fullName evidence="2">Xylanase inhibitor C-terminal domain-containing protein</fullName>
    </recommendedName>
</protein>
<feature type="domain" description="Xylanase inhibitor C-terminal" evidence="2">
    <location>
        <begin position="97"/>
        <end position="177"/>
    </location>
</feature>
<evidence type="ECO:0000313" key="4">
    <source>
        <dbReference type="Proteomes" id="UP001454036"/>
    </source>
</evidence>
<evidence type="ECO:0000259" key="2">
    <source>
        <dbReference type="Pfam" id="PF14541"/>
    </source>
</evidence>
<evidence type="ECO:0000256" key="1">
    <source>
        <dbReference type="SAM" id="SignalP"/>
    </source>
</evidence>
<name>A0AAV3NLW5_LITER</name>
<proteinExistence type="predicted"/>
<sequence>MAQYQALLLISYVLLFTISSSASPKNSSNPKTIVFQTTKDSSSKLHLTTIIQKTPHSNIKLVFHLAANGHFPNALETHVTPGPSTPQPGQMSFLKSEYYIHVENIKVNGLIVKIDEEILSVTNNGQGVTKISTSRVYTTMESSIYKAVANAFVKAVGNNVGRVPPVEPFCVCFNSSGGENLMVQVKKDIWCLGFVENLVTPVIPHTEIGTHQIEENLLQFDLDKSMLGFTSLHVQGVSCASLTSNLK</sequence>
<dbReference type="EMBL" id="BAABME010000053">
    <property type="protein sequence ID" value="GAA0139040.1"/>
    <property type="molecule type" value="Genomic_DNA"/>
</dbReference>
<dbReference type="PANTHER" id="PTHR47965:SF22">
    <property type="entry name" value="EUKARYOTIC ASPARTYL PROTEASE FAMILY PROTEIN"/>
    <property type="match status" value="1"/>
</dbReference>